<gene>
    <name evidence="2" type="ORF">METZ01_LOCUS395935</name>
</gene>
<proteinExistence type="predicted"/>
<dbReference type="GO" id="GO:0005524">
    <property type="term" value="F:ATP binding"/>
    <property type="evidence" value="ECO:0007669"/>
    <property type="project" value="InterPro"/>
</dbReference>
<dbReference type="InterPro" id="IPR003439">
    <property type="entry name" value="ABC_transporter-like_ATP-bd"/>
</dbReference>
<dbReference type="PROSITE" id="PS50893">
    <property type="entry name" value="ABC_TRANSPORTER_2"/>
    <property type="match status" value="1"/>
</dbReference>
<sequence>LLRFYDVNRGRITIDGVNIRKIPLDELRRRFGLVLQDVFLFSGTIRDNISLGHAEITETDIRRAASSVHAERFISQFPDGFDSAVVERGATLSVGQRQLLSFARALAFAPEVLILDEATSSVDTDTEILIRDALRQLMTGRTTVAIAHRLSTVQDMDRILVLHKGRLREVGTHQELLAQRGIYHMLYQLQYRDQEEREVVR</sequence>
<dbReference type="PANTHER" id="PTHR43394">
    <property type="entry name" value="ATP-DEPENDENT PERMEASE MDL1, MITOCHONDRIAL"/>
    <property type="match status" value="1"/>
</dbReference>
<name>A0A382VB21_9ZZZZ</name>
<dbReference type="PANTHER" id="PTHR43394:SF1">
    <property type="entry name" value="ATP-BINDING CASSETTE SUB-FAMILY B MEMBER 10, MITOCHONDRIAL"/>
    <property type="match status" value="1"/>
</dbReference>
<dbReference type="EMBL" id="UINC01150169">
    <property type="protein sequence ID" value="SVD43081.1"/>
    <property type="molecule type" value="Genomic_DNA"/>
</dbReference>
<dbReference type="InterPro" id="IPR027417">
    <property type="entry name" value="P-loop_NTPase"/>
</dbReference>
<dbReference type="Pfam" id="PF00005">
    <property type="entry name" value="ABC_tran"/>
    <property type="match status" value="1"/>
</dbReference>
<organism evidence="2">
    <name type="scientific">marine metagenome</name>
    <dbReference type="NCBI Taxonomy" id="408172"/>
    <lineage>
        <taxon>unclassified sequences</taxon>
        <taxon>metagenomes</taxon>
        <taxon>ecological metagenomes</taxon>
    </lineage>
</organism>
<protein>
    <recommendedName>
        <fullName evidence="1">ABC transporter domain-containing protein</fullName>
    </recommendedName>
</protein>
<evidence type="ECO:0000313" key="2">
    <source>
        <dbReference type="EMBL" id="SVD43081.1"/>
    </source>
</evidence>
<evidence type="ECO:0000259" key="1">
    <source>
        <dbReference type="PROSITE" id="PS50893"/>
    </source>
</evidence>
<dbReference type="AlphaFoldDB" id="A0A382VB21"/>
<accession>A0A382VB21</accession>
<dbReference type="Gene3D" id="3.40.50.300">
    <property type="entry name" value="P-loop containing nucleotide triphosphate hydrolases"/>
    <property type="match status" value="1"/>
</dbReference>
<dbReference type="GO" id="GO:0015421">
    <property type="term" value="F:ABC-type oligopeptide transporter activity"/>
    <property type="evidence" value="ECO:0007669"/>
    <property type="project" value="TreeGrafter"/>
</dbReference>
<dbReference type="PROSITE" id="PS00211">
    <property type="entry name" value="ABC_TRANSPORTER_1"/>
    <property type="match status" value="1"/>
</dbReference>
<dbReference type="InterPro" id="IPR039421">
    <property type="entry name" value="Type_1_exporter"/>
</dbReference>
<reference evidence="2" key="1">
    <citation type="submission" date="2018-05" db="EMBL/GenBank/DDBJ databases">
        <authorList>
            <person name="Lanie J.A."/>
            <person name="Ng W.-L."/>
            <person name="Kazmierczak K.M."/>
            <person name="Andrzejewski T.M."/>
            <person name="Davidsen T.M."/>
            <person name="Wayne K.J."/>
            <person name="Tettelin H."/>
            <person name="Glass J.I."/>
            <person name="Rusch D."/>
            <person name="Podicherti R."/>
            <person name="Tsui H.-C.T."/>
            <person name="Winkler M.E."/>
        </authorList>
    </citation>
    <scope>NUCLEOTIDE SEQUENCE</scope>
</reference>
<dbReference type="SUPFAM" id="SSF52540">
    <property type="entry name" value="P-loop containing nucleoside triphosphate hydrolases"/>
    <property type="match status" value="1"/>
</dbReference>
<feature type="domain" description="ABC transporter" evidence="1">
    <location>
        <begin position="2"/>
        <end position="189"/>
    </location>
</feature>
<dbReference type="InterPro" id="IPR017871">
    <property type="entry name" value="ABC_transporter-like_CS"/>
</dbReference>
<dbReference type="GO" id="GO:0016887">
    <property type="term" value="F:ATP hydrolysis activity"/>
    <property type="evidence" value="ECO:0007669"/>
    <property type="project" value="InterPro"/>
</dbReference>
<feature type="non-terminal residue" evidence="2">
    <location>
        <position position="1"/>
    </location>
</feature>